<accession>A0A7M7L1E1</accession>
<dbReference type="RefSeq" id="XP_022672401.1">
    <property type="nucleotide sequence ID" value="XM_022816666.1"/>
</dbReference>
<dbReference type="GeneID" id="111255030"/>
<feature type="signal peptide" evidence="1">
    <location>
        <begin position="1"/>
        <end position="17"/>
    </location>
</feature>
<dbReference type="AlphaFoldDB" id="A0A7M7L1E1"/>
<protein>
    <submittedName>
        <fullName evidence="2">Uncharacterized protein</fullName>
    </submittedName>
</protein>
<keyword evidence="1" id="KW-0732">Signal</keyword>
<reference evidence="2" key="1">
    <citation type="submission" date="2021-01" db="UniProtKB">
        <authorList>
            <consortium name="EnsemblMetazoa"/>
        </authorList>
    </citation>
    <scope>IDENTIFICATION</scope>
</reference>
<keyword evidence="3" id="KW-1185">Reference proteome</keyword>
<sequence length="286" mass="30393">MKAFVLALGLLAAKASGQEFDRQRAYGGSYRQQNSYASAGSAAPVSLTGSASYGGAALATPVTVAAATRQPKVHEIHTTSEREVIRVEEYKRPRQIIRIHEAPAPAPEIIRVQAPPEPQKVIRVIQRARPTRVHFTEAEPEVQVVNIPIRQVHQVVRPVVHNVAVPAPVHVAAPVPIIERSVTVDAASPAAVQTFSARTVPILQQSIAAAPTARGVQVFSGSPTPSAPSYISHSMVPAQVSYSAPTTFSYNAAPAIVSAPAISYGTSYQTYNSGFHKKKSSAKKSA</sequence>
<name>A0A7M7L1E1_VARDE</name>
<proteinExistence type="predicted"/>
<evidence type="ECO:0000256" key="1">
    <source>
        <dbReference type="SAM" id="SignalP"/>
    </source>
</evidence>
<dbReference type="KEGG" id="vde:111255030"/>
<dbReference type="OrthoDB" id="10267451at2759"/>
<dbReference type="InParanoid" id="A0A7M7L1E1"/>
<dbReference type="EnsemblMetazoa" id="XM_022816666">
    <property type="protein sequence ID" value="XP_022672401"/>
    <property type="gene ID" value="LOC111255030"/>
</dbReference>
<organism evidence="2 3">
    <name type="scientific">Varroa destructor</name>
    <name type="common">Honeybee mite</name>
    <dbReference type="NCBI Taxonomy" id="109461"/>
    <lineage>
        <taxon>Eukaryota</taxon>
        <taxon>Metazoa</taxon>
        <taxon>Ecdysozoa</taxon>
        <taxon>Arthropoda</taxon>
        <taxon>Chelicerata</taxon>
        <taxon>Arachnida</taxon>
        <taxon>Acari</taxon>
        <taxon>Parasitiformes</taxon>
        <taxon>Mesostigmata</taxon>
        <taxon>Gamasina</taxon>
        <taxon>Dermanyssoidea</taxon>
        <taxon>Varroidae</taxon>
        <taxon>Varroa</taxon>
    </lineage>
</organism>
<evidence type="ECO:0000313" key="2">
    <source>
        <dbReference type="EnsemblMetazoa" id="XP_022672401"/>
    </source>
</evidence>
<feature type="chain" id="PRO_5029474658" evidence="1">
    <location>
        <begin position="18"/>
        <end position="286"/>
    </location>
</feature>
<evidence type="ECO:0000313" key="3">
    <source>
        <dbReference type="Proteomes" id="UP000594260"/>
    </source>
</evidence>
<dbReference type="Proteomes" id="UP000594260">
    <property type="component" value="Unplaced"/>
</dbReference>